<dbReference type="AlphaFoldDB" id="A0A2T7P1P4"/>
<feature type="region of interest" description="Disordered" evidence="1">
    <location>
        <begin position="63"/>
        <end position="97"/>
    </location>
</feature>
<dbReference type="EMBL" id="PZQS01000007">
    <property type="protein sequence ID" value="PVD27334.1"/>
    <property type="molecule type" value="Genomic_DNA"/>
</dbReference>
<organism evidence="2 3">
    <name type="scientific">Pomacea canaliculata</name>
    <name type="common">Golden apple snail</name>
    <dbReference type="NCBI Taxonomy" id="400727"/>
    <lineage>
        <taxon>Eukaryota</taxon>
        <taxon>Metazoa</taxon>
        <taxon>Spiralia</taxon>
        <taxon>Lophotrochozoa</taxon>
        <taxon>Mollusca</taxon>
        <taxon>Gastropoda</taxon>
        <taxon>Caenogastropoda</taxon>
        <taxon>Architaenioglossa</taxon>
        <taxon>Ampullarioidea</taxon>
        <taxon>Ampullariidae</taxon>
        <taxon>Pomacea</taxon>
    </lineage>
</organism>
<evidence type="ECO:0000313" key="3">
    <source>
        <dbReference type="Proteomes" id="UP000245119"/>
    </source>
</evidence>
<name>A0A2T7P1P4_POMCA</name>
<gene>
    <name evidence="2" type="ORF">C0Q70_12490</name>
</gene>
<protein>
    <submittedName>
        <fullName evidence="2">Uncharacterized protein</fullName>
    </submittedName>
</protein>
<feature type="compositionally biased region" description="Polar residues" evidence="1">
    <location>
        <begin position="82"/>
        <end position="97"/>
    </location>
</feature>
<reference evidence="2 3" key="1">
    <citation type="submission" date="2018-04" db="EMBL/GenBank/DDBJ databases">
        <title>The genome of golden apple snail Pomacea canaliculata provides insight into stress tolerance and invasive adaptation.</title>
        <authorList>
            <person name="Liu C."/>
            <person name="Liu B."/>
            <person name="Ren Y."/>
            <person name="Zhang Y."/>
            <person name="Wang H."/>
            <person name="Li S."/>
            <person name="Jiang F."/>
            <person name="Yin L."/>
            <person name="Zhang G."/>
            <person name="Qian W."/>
            <person name="Fan W."/>
        </authorList>
    </citation>
    <scope>NUCLEOTIDE SEQUENCE [LARGE SCALE GENOMIC DNA]</scope>
    <source>
        <strain evidence="2">SZHN2017</strain>
        <tissue evidence="2">Muscle</tissue>
    </source>
</reference>
<proteinExistence type="predicted"/>
<sequence>MKEEERRKIKIENLFRLAALPGRQGSASDAPGLFCLPFACGRSPGSPFCSKVTLTRNVTLQDHPGPINQGTSSCRKDVPISSLMQSPANQLPSPSKA</sequence>
<comment type="caution">
    <text evidence="2">The sequence shown here is derived from an EMBL/GenBank/DDBJ whole genome shotgun (WGS) entry which is preliminary data.</text>
</comment>
<keyword evidence="3" id="KW-1185">Reference proteome</keyword>
<evidence type="ECO:0000256" key="1">
    <source>
        <dbReference type="SAM" id="MobiDB-lite"/>
    </source>
</evidence>
<dbReference type="Proteomes" id="UP000245119">
    <property type="component" value="Linkage Group LG7"/>
</dbReference>
<evidence type="ECO:0000313" key="2">
    <source>
        <dbReference type="EMBL" id="PVD27334.1"/>
    </source>
</evidence>
<accession>A0A2T7P1P4</accession>